<evidence type="ECO:0000256" key="10">
    <source>
        <dbReference type="NCBIfam" id="TIGR01307"/>
    </source>
</evidence>
<dbReference type="InterPro" id="IPR006124">
    <property type="entry name" value="Metalloenzyme"/>
</dbReference>
<dbReference type="Pfam" id="PF01676">
    <property type="entry name" value="Metalloenzyme"/>
    <property type="match status" value="1"/>
</dbReference>
<keyword evidence="6 9" id="KW-0324">Glycolysis</keyword>
<dbReference type="KEGG" id="fer:FNB15_08500"/>
<dbReference type="EMBL" id="CP041636">
    <property type="protein sequence ID" value="QDO97305.1"/>
    <property type="molecule type" value="Genomic_DNA"/>
</dbReference>
<feature type="binding site" evidence="9 13">
    <location>
        <position position="407"/>
    </location>
    <ligand>
        <name>Mn(2+)</name>
        <dbReference type="ChEBI" id="CHEBI:29035"/>
        <label>1</label>
    </ligand>
</feature>
<evidence type="ECO:0000256" key="12">
    <source>
        <dbReference type="PIRSR" id="PIRSR001492-2"/>
    </source>
</evidence>
<feature type="binding site" evidence="9 12">
    <location>
        <position position="195"/>
    </location>
    <ligand>
        <name>substrate</name>
    </ligand>
</feature>
<comment type="function">
    <text evidence="2 9">Catalyzes the interconversion of 2-phosphoglycerate and 3-phosphoglycerate.</text>
</comment>
<feature type="binding site" evidence="9 12">
    <location>
        <position position="128"/>
    </location>
    <ligand>
        <name>substrate</name>
    </ligand>
</feature>
<comment type="pathway">
    <text evidence="3 9">Carbohydrate degradation; glycolysis; pyruvate from D-glyceraldehyde 3-phosphate: step 3/5.</text>
</comment>
<organism evidence="16 17">
    <name type="scientific">Ferrovibrio terrae</name>
    <dbReference type="NCBI Taxonomy" id="2594003"/>
    <lineage>
        <taxon>Bacteria</taxon>
        <taxon>Pseudomonadati</taxon>
        <taxon>Pseudomonadota</taxon>
        <taxon>Alphaproteobacteria</taxon>
        <taxon>Rhodospirillales</taxon>
        <taxon>Rhodospirillaceae</taxon>
        <taxon>Ferrovibrio</taxon>
    </lineage>
</organism>
<reference evidence="16 17" key="1">
    <citation type="submission" date="2019-07" db="EMBL/GenBank/DDBJ databases">
        <title>Genome sequencing for Ferrovibrio sp. K5.</title>
        <authorList>
            <person name="Park S.-J."/>
        </authorList>
    </citation>
    <scope>NUCLEOTIDE SEQUENCE [LARGE SCALE GENOMIC DNA]</scope>
    <source>
        <strain evidence="16 17">K5</strain>
    </source>
</reference>
<evidence type="ECO:0000256" key="6">
    <source>
        <dbReference type="ARBA" id="ARBA00023152"/>
    </source>
</evidence>
<dbReference type="InterPro" id="IPR005995">
    <property type="entry name" value="Pgm_bpd_ind"/>
</dbReference>
<dbReference type="OrthoDB" id="9800863at2"/>
<gene>
    <name evidence="9" type="primary">gpmI</name>
    <name evidence="16" type="ORF">FNB15_08500</name>
</gene>
<protein>
    <recommendedName>
        <fullName evidence="9 10">2,3-bisphosphoglycerate-independent phosphoglycerate mutase</fullName>
        <shortName evidence="9">BPG-independent PGAM</shortName>
        <shortName evidence="9">Phosphoglyceromutase</shortName>
        <shortName evidence="9">iPGM</shortName>
        <ecNumber evidence="9 10">5.4.2.12</ecNumber>
    </recommendedName>
</protein>
<dbReference type="GO" id="GO:0004619">
    <property type="term" value="F:phosphoglycerate mutase activity"/>
    <property type="evidence" value="ECO:0007669"/>
    <property type="project" value="UniProtKB-UniRule"/>
</dbReference>
<comment type="cofactor">
    <cofactor evidence="9">
        <name>Mn(2+)</name>
        <dbReference type="ChEBI" id="CHEBI:29035"/>
    </cofactor>
    <text evidence="9">Binds 2 manganese ions per subunit.</text>
</comment>
<keyword evidence="7 9" id="KW-0464">Manganese</keyword>
<dbReference type="Gene3D" id="3.40.720.10">
    <property type="entry name" value="Alkaline Phosphatase, subunit A"/>
    <property type="match status" value="1"/>
</dbReference>
<sequence length="526" mass="56409">MTKTDIARKPVVLCILDGWGLRDDPTDNALAQARLPNYRRLLDTRPFAKVGTSGRDVGLPDGQMGNSEVGHMNIGAGRIAVPDLGRIDNAVADGTLKDNAAITGLIEKLKASGGRLHLLGLLSDGGVHSHQDHMAAVAKIFSAAGLAVNIHMFADGRDTPPKSALNFLKIFRRQIGDAKNVSFATVSGRFFAMDRDKRWERVGQAYDALVNAKGKTAATAEAAVEQGYAADETDEFISPTALDGFTGMQDNDAVLMANFRADRAREILTALLDPHFDGFNRARVVKFAGAVGLTEYSTALNPFLATAYAPVRYPNVLGEVLANAGKTQLRIAETEKYAHVTFFMNGGEEQPFSGEDRILVPSPKVKTYDLQPEMSAPELTDKLTAAITSGKYDLVIVNYANPDMVGHTGSMPAAIKAAETIDACIAKLEKAVTEMDGVMLITADHGNLEEMLDRSSGQAHTQHTTNPVPLLLVGPRTDAYRARDGRLCDIAPTLLHFLGLAQPAEMTGNILAVAGTSTQTTARRLA</sequence>
<feature type="binding site" evidence="9 13">
    <location>
        <position position="17"/>
    </location>
    <ligand>
        <name>Mn(2+)</name>
        <dbReference type="ChEBI" id="CHEBI:29035"/>
        <label>2</label>
    </ligand>
</feature>
<accession>A0A516H0M0</accession>
<feature type="binding site" evidence="9 12">
    <location>
        <begin position="260"/>
        <end position="263"/>
    </location>
    <ligand>
        <name>substrate</name>
    </ligand>
</feature>
<feature type="domain" description="Metalloenzyme" evidence="14">
    <location>
        <begin position="9"/>
        <end position="501"/>
    </location>
</feature>
<feature type="binding site" evidence="9 12">
    <location>
        <position position="189"/>
    </location>
    <ligand>
        <name>substrate</name>
    </ligand>
</feature>
<evidence type="ECO:0000256" key="4">
    <source>
        <dbReference type="ARBA" id="ARBA00008819"/>
    </source>
</evidence>
<dbReference type="HAMAP" id="MF_01038">
    <property type="entry name" value="GpmI"/>
    <property type="match status" value="1"/>
</dbReference>
<evidence type="ECO:0000256" key="13">
    <source>
        <dbReference type="PIRSR" id="PIRSR001492-3"/>
    </source>
</evidence>
<feature type="domain" description="BPG-independent PGAM N-terminal" evidence="15">
    <location>
        <begin position="87"/>
        <end position="297"/>
    </location>
</feature>
<proteinExistence type="inferred from homology"/>
<keyword evidence="8 9" id="KW-0413">Isomerase</keyword>
<evidence type="ECO:0000256" key="9">
    <source>
        <dbReference type="HAMAP-Rule" id="MF_01038"/>
    </source>
</evidence>
<dbReference type="CDD" id="cd16010">
    <property type="entry name" value="iPGM"/>
    <property type="match status" value="1"/>
</dbReference>
<evidence type="ECO:0000256" key="5">
    <source>
        <dbReference type="ARBA" id="ARBA00022723"/>
    </source>
</evidence>
<evidence type="ECO:0000256" key="1">
    <source>
        <dbReference type="ARBA" id="ARBA00000370"/>
    </source>
</evidence>
<evidence type="ECO:0000256" key="2">
    <source>
        <dbReference type="ARBA" id="ARBA00002315"/>
    </source>
</evidence>
<dbReference type="PIRSF" id="PIRSF001492">
    <property type="entry name" value="IPGAM"/>
    <property type="match status" value="1"/>
</dbReference>
<evidence type="ECO:0000259" key="14">
    <source>
        <dbReference type="Pfam" id="PF01676"/>
    </source>
</evidence>
<dbReference type="InterPro" id="IPR017850">
    <property type="entry name" value="Alkaline_phosphatase_core_sf"/>
</dbReference>
<dbReference type="GO" id="GO:0030145">
    <property type="term" value="F:manganese ion binding"/>
    <property type="evidence" value="ECO:0007669"/>
    <property type="project" value="UniProtKB-UniRule"/>
</dbReference>
<feature type="binding site" evidence="9 13">
    <location>
        <position position="463"/>
    </location>
    <ligand>
        <name>Mn(2+)</name>
        <dbReference type="ChEBI" id="CHEBI:29035"/>
        <label>1</label>
    </ligand>
</feature>
<feature type="active site" description="Phosphoserine intermediate" evidence="9 11">
    <location>
        <position position="67"/>
    </location>
</feature>
<dbReference type="EC" id="5.4.2.12" evidence="9 10"/>
<feature type="binding site" evidence="9 13">
    <location>
        <position position="403"/>
    </location>
    <ligand>
        <name>Mn(2+)</name>
        <dbReference type="ChEBI" id="CHEBI:29035"/>
        <label>1</label>
    </ligand>
</feature>
<evidence type="ECO:0000256" key="3">
    <source>
        <dbReference type="ARBA" id="ARBA00004798"/>
    </source>
</evidence>
<comment type="similarity">
    <text evidence="4 9">Belongs to the BPG-independent phosphoglycerate mutase family.</text>
</comment>
<dbReference type="GO" id="GO:0006096">
    <property type="term" value="P:glycolytic process"/>
    <property type="evidence" value="ECO:0007669"/>
    <property type="project" value="UniProtKB-UniRule"/>
</dbReference>
<dbReference type="PANTHER" id="PTHR31637:SF0">
    <property type="entry name" value="2,3-BISPHOSPHOGLYCERATE-INDEPENDENT PHOSPHOGLYCERATE MUTASE"/>
    <property type="match status" value="1"/>
</dbReference>
<dbReference type="SUPFAM" id="SSF64158">
    <property type="entry name" value="2,3-Bisphosphoglycerate-independent phosphoglycerate mutase, substrate-binding domain"/>
    <property type="match status" value="1"/>
</dbReference>
<evidence type="ECO:0000256" key="8">
    <source>
        <dbReference type="ARBA" id="ARBA00023235"/>
    </source>
</evidence>
<keyword evidence="17" id="KW-1185">Reference proteome</keyword>
<dbReference type="Proteomes" id="UP000317496">
    <property type="component" value="Chromosome"/>
</dbReference>
<feature type="binding site" evidence="9 12">
    <location>
        <begin position="157"/>
        <end position="158"/>
    </location>
    <ligand>
        <name>substrate</name>
    </ligand>
</feature>
<dbReference type="AlphaFoldDB" id="A0A516H0M0"/>
<dbReference type="RefSeq" id="WP_144068286.1">
    <property type="nucleotide sequence ID" value="NZ_CP041636.1"/>
</dbReference>
<dbReference type="FunFam" id="3.40.1450.10:FF:000002">
    <property type="entry name" value="2,3-bisphosphoglycerate-independent phosphoglycerate mutase"/>
    <property type="match status" value="1"/>
</dbReference>
<dbReference type="GO" id="GO:0005829">
    <property type="term" value="C:cytosol"/>
    <property type="evidence" value="ECO:0007669"/>
    <property type="project" value="TreeGrafter"/>
</dbReference>
<evidence type="ECO:0000256" key="7">
    <source>
        <dbReference type="ARBA" id="ARBA00023211"/>
    </source>
</evidence>
<comment type="catalytic activity">
    <reaction evidence="1 9">
        <text>(2R)-2-phosphoglycerate = (2R)-3-phosphoglycerate</text>
        <dbReference type="Rhea" id="RHEA:15901"/>
        <dbReference type="ChEBI" id="CHEBI:58272"/>
        <dbReference type="ChEBI" id="CHEBI:58289"/>
        <dbReference type="EC" id="5.4.2.12"/>
    </reaction>
</comment>
<feature type="binding site" evidence="9 13">
    <location>
        <position position="445"/>
    </location>
    <ligand>
        <name>Mn(2+)</name>
        <dbReference type="ChEBI" id="CHEBI:29035"/>
        <label>2</label>
    </ligand>
</feature>
<evidence type="ECO:0000259" key="15">
    <source>
        <dbReference type="Pfam" id="PF06415"/>
    </source>
</evidence>
<keyword evidence="5 9" id="KW-0479">Metal-binding</keyword>
<feature type="binding site" evidence="9 13">
    <location>
        <position position="67"/>
    </location>
    <ligand>
        <name>Mn(2+)</name>
        <dbReference type="ChEBI" id="CHEBI:29035"/>
        <label>2</label>
    </ligand>
</feature>
<comment type="subunit">
    <text evidence="9">Monomer.</text>
</comment>
<name>A0A516H0M0_9PROT</name>
<dbReference type="PANTHER" id="PTHR31637">
    <property type="entry name" value="2,3-BISPHOSPHOGLYCERATE-INDEPENDENT PHOSPHOGLYCERATE MUTASE"/>
    <property type="match status" value="1"/>
</dbReference>
<dbReference type="SUPFAM" id="SSF53649">
    <property type="entry name" value="Alkaline phosphatase-like"/>
    <property type="match status" value="1"/>
</dbReference>
<evidence type="ECO:0000313" key="16">
    <source>
        <dbReference type="EMBL" id="QDO97305.1"/>
    </source>
</evidence>
<dbReference type="Pfam" id="PF06415">
    <property type="entry name" value="iPGM_N"/>
    <property type="match status" value="1"/>
</dbReference>
<dbReference type="GO" id="GO:0006007">
    <property type="term" value="P:glucose catabolic process"/>
    <property type="evidence" value="ECO:0007669"/>
    <property type="project" value="InterPro"/>
</dbReference>
<dbReference type="Gene3D" id="3.40.1450.10">
    <property type="entry name" value="BPG-independent phosphoglycerate mutase, domain B"/>
    <property type="match status" value="1"/>
</dbReference>
<feature type="binding site" evidence="9 13">
    <location>
        <position position="444"/>
    </location>
    <ligand>
        <name>Mn(2+)</name>
        <dbReference type="ChEBI" id="CHEBI:29035"/>
        <label>2</label>
    </ligand>
</feature>
<evidence type="ECO:0000256" key="11">
    <source>
        <dbReference type="PIRSR" id="PIRSR001492-1"/>
    </source>
</evidence>
<dbReference type="NCBIfam" id="TIGR01307">
    <property type="entry name" value="pgm_bpd_ind"/>
    <property type="match status" value="1"/>
</dbReference>
<dbReference type="InterPro" id="IPR011258">
    <property type="entry name" value="BPG-indep_PGM_N"/>
</dbReference>
<evidence type="ECO:0000313" key="17">
    <source>
        <dbReference type="Proteomes" id="UP000317496"/>
    </source>
</evidence>
<feature type="binding site" evidence="9 12">
    <location>
        <position position="336"/>
    </location>
    <ligand>
        <name>substrate</name>
    </ligand>
</feature>
<dbReference type="InterPro" id="IPR036646">
    <property type="entry name" value="PGAM_B_sf"/>
</dbReference>
<dbReference type="UniPathway" id="UPA00109">
    <property type="reaction ID" value="UER00186"/>
</dbReference>